<dbReference type="RefSeq" id="WP_074745935.1">
    <property type="nucleotide sequence ID" value="NZ_FNYS01000007.1"/>
</dbReference>
<proteinExistence type="predicted"/>
<dbReference type="EMBL" id="FNYS01000007">
    <property type="protein sequence ID" value="SEI93331.1"/>
    <property type="molecule type" value="Genomic_DNA"/>
</dbReference>
<sequence length="268" mass="31842">MVDRYSLYKIDNEVTFTFSPSDYSVFKFGNTNVAEQFAKELFQGFIEEYADSILGEDIYIFPSPYMSIPTASNYLCYYFKVELDRFLFLRGFGSSKLGKIHRKQTYTIDYGNLSFEDRKNLIANDTYYIDKELLKDKLCIFLDDIKITGSHEYTVKKILNEYKVEGTFLFLYYAEVVNANLDPRIENFFNYYTINSAESLVNLINSDSFRFNTRVIKYILNLDYNQFNYVVNHIREDRKAKMFDLAISNDYHLLEEYQINLKKLYYGN</sequence>
<dbReference type="Pfam" id="PF15610">
    <property type="entry name" value="PRTase_3"/>
    <property type="match status" value="1"/>
</dbReference>
<protein>
    <submittedName>
        <fullName evidence="1">PRTase ComF-like</fullName>
    </submittedName>
</protein>
<dbReference type="Proteomes" id="UP000183077">
    <property type="component" value="Unassembled WGS sequence"/>
</dbReference>
<dbReference type="InterPro" id="IPR028944">
    <property type="entry name" value="PRTase_ComF-like"/>
</dbReference>
<reference evidence="1 2" key="1">
    <citation type="submission" date="2016-10" db="EMBL/GenBank/DDBJ databases">
        <authorList>
            <person name="de Groot N.N."/>
        </authorList>
    </citation>
    <scope>NUCLEOTIDE SEQUENCE [LARGE SCALE GENOMIC DNA]</scope>
    <source>
        <strain evidence="1 2">DSM 23048</strain>
    </source>
</reference>
<dbReference type="GeneID" id="82257046"/>
<name>A0A1H6ULY9_9FLAO</name>
<evidence type="ECO:0000313" key="1">
    <source>
        <dbReference type="EMBL" id="SEI93331.1"/>
    </source>
</evidence>
<dbReference type="AlphaFoldDB" id="A0A1H6ULY9"/>
<gene>
    <name evidence="1" type="ORF">SAMN04488018_10761</name>
</gene>
<evidence type="ECO:0000313" key="2">
    <source>
        <dbReference type="Proteomes" id="UP000183077"/>
    </source>
</evidence>
<accession>A0A1H6ULY9</accession>
<organism evidence="1 2">
    <name type="scientific">Myroides marinus</name>
    <dbReference type="NCBI Taxonomy" id="703342"/>
    <lineage>
        <taxon>Bacteria</taxon>
        <taxon>Pseudomonadati</taxon>
        <taxon>Bacteroidota</taxon>
        <taxon>Flavobacteriia</taxon>
        <taxon>Flavobacteriales</taxon>
        <taxon>Flavobacteriaceae</taxon>
        <taxon>Myroides</taxon>
    </lineage>
</organism>